<evidence type="ECO:0000256" key="1">
    <source>
        <dbReference type="ARBA" id="ARBA00007825"/>
    </source>
</evidence>
<keyword evidence="3 6" id="KW-0560">Oxidoreductase</keyword>
<feature type="region of interest" description="Disordered" evidence="4">
    <location>
        <begin position="1"/>
        <end position="21"/>
    </location>
</feature>
<dbReference type="InterPro" id="IPR012786">
    <property type="entry name" value="Protocat_dOase_a"/>
</dbReference>
<proteinExistence type="inferred from homology"/>
<dbReference type="RefSeq" id="WP_166196854.1">
    <property type="nucleotide sequence ID" value="NZ_JAAOIV010000007.1"/>
</dbReference>
<comment type="caution">
    <text evidence="6">The sequence shown here is derived from an EMBL/GenBank/DDBJ whole genome shotgun (WGS) entry which is preliminary data.</text>
</comment>
<dbReference type="GO" id="GO:0008199">
    <property type="term" value="F:ferric iron binding"/>
    <property type="evidence" value="ECO:0007669"/>
    <property type="project" value="InterPro"/>
</dbReference>
<dbReference type="EC" id="1.13.11.3" evidence="6"/>
<sequence>MPEARGIRPVETPALDPTPGQTVGPFFGFALPVPGGAEIAPAGAAGAVRLHGRVLDGAGSPVPDAMVELWQSDTDGAVVQQAGSLRRSAGEFTGWGRAATDADGWYEFWTRVPGGGFFSLAVFARGLMHRLFTRAYLPTAASDPWLSTLPQDRAGTLVARAQDDGFVFDIHLQGDQETVFLDFSARDRR</sequence>
<dbReference type="PANTHER" id="PTHR33711:SF9">
    <property type="entry name" value="PROTOCATECHUATE 3,4-DIOXYGENASE ALPHA CHAIN"/>
    <property type="match status" value="1"/>
</dbReference>
<name>A0A967EF36_9MICO</name>
<feature type="domain" description="Intradiol ring-cleavage dioxygenases" evidence="5">
    <location>
        <begin position="48"/>
        <end position="115"/>
    </location>
</feature>
<evidence type="ECO:0000313" key="6">
    <source>
        <dbReference type="EMBL" id="NHN56266.1"/>
    </source>
</evidence>
<dbReference type="InterPro" id="IPR050770">
    <property type="entry name" value="Intradiol_RC_Dioxygenase"/>
</dbReference>
<dbReference type="Gene3D" id="2.60.130.10">
    <property type="entry name" value="Aromatic compound dioxygenase"/>
    <property type="match status" value="1"/>
</dbReference>
<dbReference type="InterPro" id="IPR015889">
    <property type="entry name" value="Intradiol_dOase_core"/>
</dbReference>
<organism evidence="6 7">
    <name type="scientific">Metallococcus carri</name>
    <dbReference type="NCBI Taxonomy" id="1656884"/>
    <lineage>
        <taxon>Bacteria</taxon>
        <taxon>Bacillati</taxon>
        <taxon>Actinomycetota</taxon>
        <taxon>Actinomycetes</taxon>
        <taxon>Micrococcales</taxon>
        <taxon>Dermacoccaceae</taxon>
        <taxon>Metallococcus</taxon>
    </lineage>
</organism>
<keyword evidence="7" id="KW-1185">Reference proteome</keyword>
<dbReference type="SUPFAM" id="SSF49482">
    <property type="entry name" value="Aromatic compound dioxygenase"/>
    <property type="match status" value="1"/>
</dbReference>
<dbReference type="PANTHER" id="PTHR33711">
    <property type="entry name" value="DIOXYGENASE, PUTATIVE (AFU_ORTHOLOGUE AFUA_2G02910)-RELATED"/>
    <property type="match status" value="1"/>
</dbReference>
<dbReference type="EMBL" id="JAAOIV010000007">
    <property type="protein sequence ID" value="NHN56266.1"/>
    <property type="molecule type" value="Genomic_DNA"/>
</dbReference>
<reference evidence="6" key="1">
    <citation type="submission" date="2020-03" db="EMBL/GenBank/DDBJ databases">
        <title>Draft sequencing of Calidifontibacter sp. DB0510.</title>
        <authorList>
            <person name="Kim D.-U."/>
        </authorList>
    </citation>
    <scope>NUCLEOTIDE SEQUENCE</scope>
    <source>
        <strain evidence="6">DB0510</strain>
    </source>
</reference>
<protein>
    <submittedName>
        <fullName evidence="6">Protocatechuate 3,4-dioxygenase subunit alpha</fullName>
        <ecNumber evidence="6">1.13.11.3</ecNumber>
    </submittedName>
</protein>
<keyword evidence="2" id="KW-0223">Dioxygenase</keyword>
<evidence type="ECO:0000256" key="2">
    <source>
        <dbReference type="ARBA" id="ARBA00022964"/>
    </source>
</evidence>
<evidence type="ECO:0000256" key="3">
    <source>
        <dbReference type="ARBA" id="ARBA00023002"/>
    </source>
</evidence>
<evidence type="ECO:0000259" key="5">
    <source>
        <dbReference type="Pfam" id="PF00775"/>
    </source>
</evidence>
<accession>A0A967EF36</accession>
<evidence type="ECO:0000256" key="4">
    <source>
        <dbReference type="SAM" id="MobiDB-lite"/>
    </source>
</evidence>
<dbReference type="AlphaFoldDB" id="A0A967EF36"/>
<dbReference type="NCBIfam" id="TIGR02423">
    <property type="entry name" value="protocat_alph"/>
    <property type="match status" value="1"/>
</dbReference>
<dbReference type="Proteomes" id="UP000744769">
    <property type="component" value="Unassembled WGS sequence"/>
</dbReference>
<evidence type="ECO:0000313" key="7">
    <source>
        <dbReference type="Proteomes" id="UP000744769"/>
    </source>
</evidence>
<dbReference type="InterPro" id="IPR000627">
    <property type="entry name" value="Intradiol_dOase_C"/>
</dbReference>
<comment type="similarity">
    <text evidence="1">Belongs to the intradiol ring-cleavage dioxygenase family.</text>
</comment>
<gene>
    <name evidence="6" type="primary">pcaG</name>
    <name evidence="6" type="ORF">G9U51_10815</name>
</gene>
<dbReference type="Pfam" id="PF00775">
    <property type="entry name" value="Dioxygenase_C"/>
    <property type="match status" value="1"/>
</dbReference>
<dbReference type="GO" id="GO:0018578">
    <property type="term" value="F:protocatechuate 3,4-dioxygenase activity"/>
    <property type="evidence" value="ECO:0007669"/>
    <property type="project" value="UniProtKB-EC"/>
</dbReference>